<evidence type="ECO:0000256" key="2">
    <source>
        <dbReference type="ARBA" id="ARBA00023002"/>
    </source>
</evidence>
<organism evidence="3 4">
    <name type="scientific">Naegleria lovaniensis</name>
    <name type="common">Amoeba</name>
    <dbReference type="NCBI Taxonomy" id="51637"/>
    <lineage>
        <taxon>Eukaryota</taxon>
        <taxon>Discoba</taxon>
        <taxon>Heterolobosea</taxon>
        <taxon>Tetramitia</taxon>
        <taxon>Eutetramitia</taxon>
        <taxon>Vahlkampfiidae</taxon>
        <taxon>Naegleria</taxon>
    </lineage>
</organism>
<reference evidence="3 4" key="1">
    <citation type="journal article" date="2018" name="BMC Genomics">
        <title>The genome of Naegleria lovaniensis, the basis for a comparative approach to unravel pathogenicity factors of the human pathogenic amoeba N. fowleri.</title>
        <authorList>
            <person name="Liechti N."/>
            <person name="Schurch N."/>
            <person name="Bruggmann R."/>
            <person name="Wittwer M."/>
        </authorList>
    </citation>
    <scope>NUCLEOTIDE SEQUENCE [LARGE SCALE GENOMIC DNA]</scope>
    <source>
        <strain evidence="3 4">ATCC 30569</strain>
    </source>
</reference>
<proteinExistence type="inferred from homology"/>
<accession>A0AA88GQW0</accession>
<evidence type="ECO:0000256" key="1">
    <source>
        <dbReference type="ARBA" id="ARBA00006484"/>
    </source>
</evidence>
<dbReference type="PANTHER" id="PTHR43976:SF16">
    <property type="entry name" value="SHORT-CHAIN DEHYDROGENASE_REDUCTASE FAMILY PROTEIN"/>
    <property type="match status" value="1"/>
</dbReference>
<dbReference type="Proteomes" id="UP000816034">
    <property type="component" value="Unassembled WGS sequence"/>
</dbReference>
<dbReference type="InterPro" id="IPR051911">
    <property type="entry name" value="SDR_oxidoreductase"/>
</dbReference>
<dbReference type="GeneID" id="68097264"/>
<dbReference type="PRINTS" id="PR00081">
    <property type="entry name" value="GDHRDH"/>
</dbReference>
<evidence type="ECO:0000313" key="3">
    <source>
        <dbReference type="EMBL" id="KAG2382842.1"/>
    </source>
</evidence>
<comment type="caution">
    <text evidence="3">The sequence shown here is derived from an EMBL/GenBank/DDBJ whole genome shotgun (WGS) entry which is preliminary data.</text>
</comment>
<sequence length="117" mass="13097">MSQYSSVKRVWLVIGTSSGFGREFVKSILKKGPEEKVIATARNIQKIEDLKQLGAHTLQLDVNSDEKTLKSVMEQAIGVYGRIDILINNAAYVLNGTIERRVRKRLSICSIPMCLDC</sequence>
<dbReference type="RefSeq" id="XP_044548521.1">
    <property type="nucleotide sequence ID" value="XM_044694489.1"/>
</dbReference>
<dbReference type="InterPro" id="IPR036291">
    <property type="entry name" value="NAD(P)-bd_dom_sf"/>
</dbReference>
<dbReference type="InterPro" id="IPR002347">
    <property type="entry name" value="SDR_fam"/>
</dbReference>
<dbReference type="Pfam" id="PF00106">
    <property type="entry name" value="adh_short"/>
    <property type="match status" value="1"/>
</dbReference>
<protein>
    <submittedName>
        <fullName evidence="3">Uncharacterized protein</fullName>
    </submittedName>
</protein>
<keyword evidence="2" id="KW-0560">Oxidoreductase</keyword>
<keyword evidence="4" id="KW-1185">Reference proteome</keyword>
<name>A0AA88GQW0_NAELO</name>
<evidence type="ECO:0000313" key="4">
    <source>
        <dbReference type="Proteomes" id="UP000816034"/>
    </source>
</evidence>
<dbReference type="AlphaFoldDB" id="A0AA88GQW0"/>
<dbReference type="EMBL" id="PYSW02000022">
    <property type="protein sequence ID" value="KAG2382842.1"/>
    <property type="molecule type" value="Genomic_DNA"/>
</dbReference>
<gene>
    <name evidence="3" type="ORF">C9374_004809</name>
</gene>
<dbReference type="PANTHER" id="PTHR43976">
    <property type="entry name" value="SHORT CHAIN DEHYDROGENASE"/>
    <property type="match status" value="1"/>
</dbReference>
<dbReference type="GO" id="GO:0016491">
    <property type="term" value="F:oxidoreductase activity"/>
    <property type="evidence" value="ECO:0007669"/>
    <property type="project" value="UniProtKB-KW"/>
</dbReference>
<dbReference type="SUPFAM" id="SSF51735">
    <property type="entry name" value="NAD(P)-binding Rossmann-fold domains"/>
    <property type="match status" value="1"/>
</dbReference>
<comment type="similarity">
    <text evidence="1">Belongs to the short-chain dehydrogenases/reductases (SDR) family.</text>
</comment>
<dbReference type="Gene3D" id="3.40.50.720">
    <property type="entry name" value="NAD(P)-binding Rossmann-like Domain"/>
    <property type="match status" value="1"/>
</dbReference>